<evidence type="ECO:0000313" key="12">
    <source>
        <dbReference type="EMBL" id="KZV89013.1"/>
    </source>
</evidence>
<keyword evidence="13" id="KW-1185">Reference proteome</keyword>
<organism evidence="12 13">
    <name type="scientific">Exidia glandulosa HHB12029</name>
    <dbReference type="NCBI Taxonomy" id="1314781"/>
    <lineage>
        <taxon>Eukaryota</taxon>
        <taxon>Fungi</taxon>
        <taxon>Dikarya</taxon>
        <taxon>Basidiomycota</taxon>
        <taxon>Agaricomycotina</taxon>
        <taxon>Agaricomycetes</taxon>
        <taxon>Auriculariales</taxon>
        <taxon>Exidiaceae</taxon>
        <taxon>Exidia</taxon>
    </lineage>
</organism>
<dbReference type="NCBIfam" id="TIGR01413">
    <property type="entry name" value="Dyp_perox_fam"/>
    <property type="match status" value="1"/>
</dbReference>
<dbReference type="InterPro" id="IPR049509">
    <property type="entry name" value="DyP_N"/>
</dbReference>
<evidence type="ECO:0000256" key="1">
    <source>
        <dbReference type="ARBA" id="ARBA00001970"/>
    </source>
</evidence>
<comment type="cofactor">
    <cofactor evidence="1">
        <name>heme b</name>
        <dbReference type="ChEBI" id="CHEBI:60344"/>
    </cofactor>
</comment>
<name>A0A165FHP4_EXIGL</name>
<evidence type="ECO:0000256" key="3">
    <source>
        <dbReference type="ARBA" id="ARBA00022617"/>
    </source>
</evidence>
<dbReference type="PANTHER" id="PTHR30521:SF4">
    <property type="entry name" value="DEFERROCHELATASE"/>
    <property type="match status" value="1"/>
</dbReference>
<feature type="chain" id="PRO_5007857747" evidence="9">
    <location>
        <begin position="30"/>
        <end position="509"/>
    </location>
</feature>
<evidence type="ECO:0000313" key="13">
    <source>
        <dbReference type="Proteomes" id="UP000077266"/>
    </source>
</evidence>
<dbReference type="Proteomes" id="UP000077266">
    <property type="component" value="Unassembled WGS sequence"/>
</dbReference>
<evidence type="ECO:0000256" key="9">
    <source>
        <dbReference type="SAM" id="SignalP"/>
    </source>
</evidence>
<dbReference type="GO" id="GO:0005829">
    <property type="term" value="C:cytosol"/>
    <property type="evidence" value="ECO:0007669"/>
    <property type="project" value="TreeGrafter"/>
</dbReference>
<feature type="domain" description="DyP dimeric alpha+beta barrel" evidence="11">
    <location>
        <begin position="72"/>
        <end position="219"/>
    </location>
</feature>
<keyword evidence="5 9" id="KW-0732">Signal</keyword>
<dbReference type="GO" id="GO:0004601">
    <property type="term" value="F:peroxidase activity"/>
    <property type="evidence" value="ECO:0007669"/>
    <property type="project" value="UniProtKB-KW"/>
</dbReference>
<dbReference type="PANTHER" id="PTHR30521">
    <property type="entry name" value="DEFERROCHELATASE/PEROXIDASE"/>
    <property type="match status" value="1"/>
</dbReference>
<dbReference type="Pfam" id="PF20628">
    <property type="entry name" value="Dyp_perox_C"/>
    <property type="match status" value="1"/>
</dbReference>
<proteinExistence type="inferred from homology"/>
<evidence type="ECO:0000259" key="11">
    <source>
        <dbReference type="Pfam" id="PF21105"/>
    </source>
</evidence>
<feature type="domain" description="Dyp-type peroxidase C-terminal" evidence="10">
    <location>
        <begin position="271"/>
        <end position="450"/>
    </location>
</feature>
<evidence type="ECO:0000256" key="2">
    <source>
        <dbReference type="ARBA" id="ARBA00022559"/>
    </source>
</evidence>
<dbReference type="Pfam" id="PF21105">
    <property type="entry name" value="DyP_N"/>
    <property type="match status" value="1"/>
</dbReference>
<dbReference type="STRING" id="1314781.A0A165FHP4"/>
<dbReference type="PROSITE" id="PS51404">
    <property type="entry name" value="DYP_PEROXIDASE"/>
    <property type="match status" value="1"/>
</dbReference>
<evidence type="ECO:0000256" key="7">
    <source>
        <dbReference type="ARBA" id="ARBA00023004"/>
    </source>
</evidence>
<dbReference type="GO" id="GO:0020037">
    <property type="term" value="F:heme binding"/>
    <property type="evidence" value="ECO:0007669"/>
    <property type="project" value="InterPro"/>
</dbReference>
<sequence length="509" mass="53991">MPLRSVVCTIPSMKLSVISALLTASAASAFNPAFLPGNRSVSLLHSIPGLPRLPTLDELLQRRQTAALNLNDIQSDIIVGQQKIQELFYFFAIADVPTFKQKLSSTIAPIITSAQQMLSVTTQPLAAVNIAFSQSGLTALGVTDNMSSSEFASGMFSGNIVLGDVSADWEPVFKGTEIHGVFIVASDTSANVDAQVGKLESALGSSINKLYTLQGNSRPGDQAGHEAFGYLDGIGQPAISGFATPIPGQGVVQPCVILAGLDGDIQQTARPAWSVGGSFLAFRQLEQKVPEYNKFLLDNAPPAAGLTVQQRADRFGARLFGRWKSGVPVDLFPDADNPAAVTNTSLVNDFDFTHAGFDFATDQTHCPFAAHIRHMRPRADASNFNPAGNAIMRAGIPYGPEVTPAEASSNTSSLARGFAFVAYQSNLNKGFVELQSGWANQINAFSKALSPGFDAIIGQHILGGARWVTGMDPTNPALNISLPFQFVVARGGEYFFAPPISALSGRLAM</sequence>
<evidence type="ECO:0000256" key="4">
    <source>
        <dbReference type="ARBA" id="ARBA00022723"/>
    </source>
</evidence>
<dbReference type="OrthoDB" id="3207336at2759"/>
<evidence type="ECO:0000256" key="6">
    <source>
        <dbReference type="ARBA" id="ARBA00023002"/>
    </source>
</evidence>
<keyword evidence="3" id="KW-0349">Heme</keyword>
<feature type="signal peptide" evidence="9">
    <location>
        <begin position="1"/>
        <end position="29"/>
    </location>
</feature>
<evidence type="ECO:0000256" key="8">
    <source>
        <dbReference type="ARBA" id="ARBA00025737"/>
    </source>
</evidence>
<evidence type="ECO:0000259" key="10">
    <source>
        <dbReference type="Pfam" id="PF20628"/>
    </source>
</evidence>
<evidence type="ECO:0000256" key="5">
    <source>
        <dbReference type="ARBA" id="ARBA00022729"/>
    </source>
</evidence>
<gene>
    <name evidence="12" type="ORF">EXIGLDRAFT_838806</name>
</gene>
<dbReference type="InterPro" id="IPR006314">
    <property type="entry name" value="Dyp_peroxidase"/>
</dbReference>
<protein>
    <submittedName>
        <fullName evidence="12">Fungal peroxidase</fullName>
    </submittedName>
</protein>
<keyword evidence="7" id="KW-0408">Iron</keyword>
<dbReference type="AlphaFoldDB" id="A0A165FHP4"/>
<keyword evidence="6" id="KW-0560">Oxidoreductase</keyword>
<keyword evidence="4" id="KW-0479">Metal-binding</keyword>
<keyword evidence="2 12" id="KW-0575">Peroxidase</keyword>
<dbReference type="InterPro" id="IPR011008">
    <property type="entry name" value="Dimeric_a/b-barrel"/>
</dbReference>
<dbReference type="InterPro" id="IPR048328">
    <property type="entry name" value="Dyp_perox_C"/>
</dbReference>
<reference evidence="12 13" key="1">
    <citation type="journal article" date="2016" name="Mol. Biol. Evol.">
        <title>Comparative Genomics of Early-Diverging Mushroom-Forming Fungi Provides Insights into the Origins of Lignocellulose Decay Capabilities.</title>
        <authorList>
            <person name="Nagy L.G."/>
            <person name="Riley R."/>
            <person name="Tritt A."/>
            <person name="Adam C."/>
            <person name="Daum C."/>
            <person name="Floudas D."/>
            <person name="Sun H."/>
            <person name="Yadav J.S."/>
            <person name="Pangilinan J."/>
            <person name="Larsson K.H."/>
            <person name="Matsuura K."/>
            <person name="Barry K."/>
            <person name="Labutti K."/>
            <person name="Kuo R."/>
            <person name="Ohm R.A."/>
            <person name="Bhattacharya S.S."/>
            <person name="Shirouzu T."/>
            <person name="Yoshinaga Y."/>
            <person name="Martin F.M."/>
            <person name="Grigoriev I.V."/>
            <person name="Hibbett D.S."/>
        </authorList>
    </citation>
    <scope>NUCLEOTIDE SEQUENCE [LARGE SCALE GENOMIC DNA]</scope>
    <source>
        <strain evidence="12 13">HHB12029</strain>
    </source>
</reference>
<dbReference type="SUPFAM" id="SSF54909">
    <property type="entry name" value="Dimeric alpha+beta barrel"/>
    <property type="match status" value="1"/>
</dbReference>
<dbReference type="InParanoid" id="A0A165FHP4"/>
<comment type="similarity">
    <text evidence="8">Belongs to the DyP-type peroxidase family.</text>
</comment>
<dbReference type="EMBL" id="KV426084">
    <property type="protein sequence ID" value="KZV89013.1"/>
    <property type="molecule type" value="Genomic_DNA"/>
</dbReference>
<dbReference type="GO" id="GO:0046872">
    <property type="term" value="F:metal ion binding"/>
    <property type="evidence" value="ECO:0007669"/>
    <property type="project" value="UniProtKB-KW"/>
</dbReference>
<accession>A0A165FHP4</accession>